<proteinExistence type="predicted"/>
<evidence type="ECO:0000313" key="1">
    <source>
        <dbReference type="EnsemblMetazoa" id="AATE016901-PA.1"/>
    </source>
</evidence>
<dbReference type="EnsemblMetazoa" id="AATE016901-RA">
    <property type="protein sequence ID" value="AATE016901-PA.1"/>
    <property type="gene ID" value="AATE016901"/>
</dbReference>
<name>A0A182JF37_ANOAO</name>
<dbReference type="AlphaFoldDB" id="A0A182JF37"/>
<protein>
    <submittedName>
        <fullName evidence="1">Uncharacterized protein</fullName>
    </submittedName>
</protein>
<organism evidence="1">
    <name type="scientific">Anopheles atroparvus</name>
    <name type="common">European mosquito</name>
    <dbReference type="NCBI Taxonomy" id="41427"/>
    <lineage>
        <taxon>Eukaryota</taxon>
        <taxon>Metazoa</taxon>
        <taxon>Ecdysozoa</taxon>
        <taxon>Arthropoda</taxon>
        <taxon>Hexapoda</taxon>
        <taxon>Insecta</taxon>
        <taxon>Pterygota</taxon>
        <taxon>Neoptera</taxon>
        <taxon>Endopterygota</taxon>
        <taxon>Diptera</taxon>
        <taxon>Nematocera</taxon>
        <taxon>Culicoidea</taxon>
        <taxon>Culicidae</taxon>
        <taxon>Anophelinae</taxon>
        <taxon>Anopheles</taxon>
    </lineage>
</organism>
<accession>A0A182JF37</accession>
<reference evidence="1" key="1">
    <citation type="submission" date="2022-08" db="UniProtKB">
        <authorList>
            <consortium name="EnsemblMetazoa"/>
        </authorList>
    </citation>
    <scope>IDENTIFICATION</scope>
    <source>
        <strain evidence="1">EBRO</strain>
    </source>
</reference>
<sequence>MYRKFGTVAVACSGQSEACPTFDITRLIAYPVGSVPLALIDGRRTGSINIFTPRYTATELRRLSIVRLMTMCPSGASKLVTTTEGTLFRDRFLLLLSVSTLCDIYPICSTALSLSSLMDQFL</sequence>
<dbReference type="VEuPathDB" id="VectorBase:AATE016901"/>